<keyword evidence="5 9" id="KW-0560">Oxidoreductase</keyword>
<evidence type="ECO:0000256" key="1">
    <source>
        <dbReference type="ARBA" id="ARBA00001933"/>
    </source>
</evidence>
<dbReference type="RefSeq" id="WP_183987306.1">
    <property type="nucleotide sequence ID" value="NZ_JACHHG010000007.1"/>
</dbReference>
<dbReference type="EMBL" id="JACHHG010000007">
    <property type="protein sequence ID" value="MBB6098659.1"/>
    <property type="molecule type" value="Genomic_DNA"/>
</dbReference>
<dbReference type="Proteomes" id="UP000569951">
    <property type="component" value="Unassembled WGS sequence"/>
</dbReference>
<comment type="catalytic activity">
    <reaction evidence="6">
        <text>N(6)-[(R)-lipoyl]-L-lysyl-[glycine-cleavage complex H protein] + glycine + H(+) = N(6)-[(R)-S(8)-aminomethyldihydrolipoyl]-L-lysyl-[glycine-cleavage complex H protein] + CO2</text>
        <dbReference type="Rhea" id="RHEA:24304"/>
        <dbReference type="Rhea" id="RHEA-COMP:10494"/>
        <dbReference type="Rhea" id="RHEA-COMP:10495"/>
        <dbReference type="ChEBI" id="CHEBI:15378"/>
        <dbReference type="ChEBI" id="CHEBI:16526"/>
        <dbReference type="ChEBI" id="CHEBI:57305"/>
        <dbReference type="ChEBI" id="CHEBI:83099"/>
        <dbReference type="ChEBI" id="CHEBI:83143"/>
        <dbReference type="EC" id="1.4.4.2"/>
    </reaction>
</comment>
<dbReference type="InterPro" id="IPR020581">
    <property type="entry name" value="GDC_P"/>
</dbReference>
<dbReference type="GO" id="GO:0030170">
    <property type="term" value="F:pyridoxal phosphate binding"/>
    <property type="evidence" value="ECO:0007669"/>
    <property type="project" value="TreeGrafter"/>
</dbReference>
<dbReference type="GO" id="GO:0016594">
    <property type="term" value="F:glycine binding"/>
    <property type="evidence" value="ECO:0007669"/>
    <property type="project" value="TreeGrafter"/>
</dbReference>
<evidence type="ECO:0000259" key="7">
    <source>
        <dbReference type="Pfam" id="PF02347"/>
    </source>
</evidence>
<dbReference type="GO" id="GO:0005960">
    <property type="term" value="C:glycine cleavage complex"/>
    <property type="evidence" value="ECO:0007669"/>
    <property type="project" value="TreeGrafter"/>
</dbReference>
<dbReference type="Pfam" id="PF02347">
    <property type="entry name" value="GDC-P"/>
    <property type="match status" value="1"/>
</dbReference>
<keyword evidence="10" id="KW-1185">Reference proteome</keyword>
<dbReference type="GO" id="GO:0019464">
    <property type="term" value="P:glycine decarboxylation via glycine cleavage system"/>
    <property type="evidence" value="ECO:0007669"/>
    <property type="project" value="TreeGrafter"/>
</dbReference>
<evidence type="ECO:0000256" key="6">
    <source>
        <dbReference type="ARBA" id="ARBA00049026"/>
    </source>
</evidence>
<organism evidence="9 10">
    <name type="scientific">Deinobacterium chartae</name>
    <dbReference type="NCBI Taxonomy" id="521158"/>
    <lineage>
        <taxon>Bacteria</taxon>
        <taxon>Thermotogati</taxon>
        <taxon>Deinococcota</taxon>
        <taxon>Deinococci</taxon>
        <taxon>Deinococcales</taxon>
        <taxon>Deinococcaceae</taxon>
        <taxon>Deinobacterium</taxon>
    </lineage>
</organism>
<dbReference type="SUPFAM" id="SSF53383">
    <property type="entry name" value="PLP-dependent transferases"/>
    <property type="match status" value="1"/>
</dbReference>
<dbReference type="PANTHER" id="PTHR11773:SF1">
    <property type="entry name" value="GLYCINE DEHYDROGENASE (DECARBOXYLATING), MITOCHONDRIAL"/>
    <property type="match status" value="1"/>
</dbReference>
<dbReference type="InterPro" id="IPR015421">
    <property type="entry name" value="PyrdxlP-dep_Trfase_major"/>
</dbReference>
<accession>A0A841I2Q8</accession>
<dbReference type="AlphaFoldDB" id="A0A841I2Q8"/>
<evidence type="ECO:0000259" key="8">
    <source>
        <dbReference type="Pfam" id="PF21478"/>
    </source>
</evidence>
<dbReference type="PANTHER" id="PTHR11773">
    <property type="entry name" value="GLYCINE DEHYDROGENASE, DECARBOXYLATING"/>
    <property type="match status" value="1"/>
</dbReference>
<protein>
    <recommendedName>
        <fullName evidence="3">glycine dehydrogenase (aminomethyl-transferring)</fullName>
        <ecNumber evidence="3">1.4.4.2</ecNumber>
    </recommendedName>
</protein>
<dbReference type="EC" id="1.4.4.2" evidence="3"/>
<evidence type="ECO:0000256" key="5">
    <source>
        <dbReference type="ARBA" id="ARBA00023002"/>
    </source>
</evidence>
<feature type="domain" description="Glycine cleavage system P-protein N-terminal" evidence="7">
    <location>
        <begin position="43"/>
        <end position="304"/>
    </location>
</feature>
<keyword evidence="4" id="KW-0663">Pyridoxal phosphate</keyword>
<dbReference type="Gene3D" id="6.20.440.10">
    <property type="match status" value="1"/>
</dbReference>
<dbReference type="GO" id="GO:0004375">
    <property type="term" value="F:glycine dehydrogenase (decarboxylating) activity"/>
    <property type="evidence" value="ECO:0007669"/>
    <property type="project" value="UniProtKB-EC"/>
</dbReference>
<evidence type="ECO:0000256" key="2">
    <source>
        <dbReference type="ARBA" id="ARBA00003788"/>
    </source>
</evidence>
<evidence type="ECO:0000313" key="9">
    <source>
        <dbReference type="EMBL" id="MBB6098659.1"/>
    </source>
</evidence>
<feature type="domain" description="Glycine dehydrogenase C-terminal" evidence="8">
    <location>
        <begin position="360"/>
        <end position="457"/>
    </location>
</feature>
<proteinExistence type="predicted"/>
<dbReference type="InterPro" id="IPR049315">
    <property type="entry name" value="GDC-P_N"/>
</dbReference>
<dbReference type="FunFam" id="3.40.640.10:FF:000224">
    <property type="entry name" value="Probable glycine dehydrogenase (decarboxylating) subunit 2"/>
    <property type="match status" value="1"/>
</dbReference>
<dbReference type="InterPro" id="IPR015422">
    <property type="entry name" value="PyrdxlP-dep_Trfase_small"/>
</dbReference>
<evidence type="ECO:0000256" key="4">
    <source>
        <dbReference type="ARBA" id="ARBA00022898"/>
    </source>
</evidence>
<gene>
    <name evidence="9" type="ORF">HNR42_002094</name>
</gene>
<comment type="caution">
    <text evidence="9">The sequence shown here is derived from an EMBL/GenBank/DDBJ whole genome shotgun (WGS) entry which is preliminary data.</text>
</comment>
<name>A0A841I2Q8_9DEIO</name>
<dbReference type="InterPro" id="IPR049316">
    <property type="entry name" value="GDC-P_C"/>
</dbReference>
<dbReference type="GO" id="GO:0005829">
    <property type="term" value="C:cytosol"/>
    <property type="evidence" value="ECO:0007669"/>
    <property type="project" value="TreeGrafter"/>
</dbReference>
<dbReference type="NCBIfam" id="NF003346">
    <property type="entry name" value="PRK04366.1"/>
    <property type="match status" value="1"/>
</dbReference>
<dbReference type="Pfam" id="PF21478">
    <property type="entry name" value="GcvP2_C"/>
    <property type="match status" value="1"/>
</dbReference>
<dbReference type="InterPro" id="IPR015424">
    <property type="entry name" value="PyrdxlP-dep_Trfase"/>
</dbReference>
<sequence>MTQTLEQRTSSVRENDYALIFERSQAGRRASVPPRIDGSLEGRLPTRYRRQTPLNLPEVSELDLVRHYTALAHRQFSVDGNFYPLGSCTMKYNPKVHEQLAPEFQNLHPYQDPSTLQGALELLYHLQRDLSAITGMDHTTLQPAAGAHGELAGLLMIRAYHVARGEGETRKVVLVPDGAHGTNPATASMVGYEVQEIASLENGEVDADALIAAMGPQVAAIMLTNPNTVGVFEREIVRIARAAHGHGIQLYYDGANANAIVGRARPGDMGFDVIHLNLHKTFTVPHGGGGPGTGPVGFKAHLAPYAPVPMVVRREDGRFDLEYDRPESIGRVRSFYGNFGNLVRAYTYIRSLGAEGLKDASTKAVLNANYLRVGMQRLGFKIRFERVNMHEFVAQPPEGLRTLDLAKAMLDYGIHPMTVYFPLHVREAMMVEPTETESLETLDHFLAVMGEILQKAQEPGYLEGAPYTTPVRRLDEVMAAKRPVLSYRKLNENR</sequence>
<dbReference type="Gene3D" id="3.40.640.10">
    <property type="entry name" value="Type I PLP-dependent aspartate aminotransferase-like (Major domain)"/>
    <property type="match status" value="1"/>
</dbReference>
<comment type="function">
    <text evidence="2">The glycine cleavage system catalyzes the degradation of glycine. The P protein binds the alpha-amino group of glycine through its pyridoxal phosphate cofactor; CO(2) is released and the remaining methylamine moiety is then transferred to the lipoamide cofactor of the H protein.</text>
</comment>
<dbReference type="Gene3D" id="3.90.1150.10">
    <property type="entry name" value="Aspartate Aminotransferase, domain 1"/>
    <property type="match status" value="1"/>
</dbReference>
<evidence type="ECO:0000256" key="3">
    <source>
        <dbReference type="ARBA" id="ARBA00012134"/>
    </source>
</evidence>
<comment type="cofactor">
    <cofactor evidence="1">
        <name>pyridoxal 5'-phosphate</name>
        <dbReference type="ChEBI" id="CHEBI:597326"/>
    </cofactor>
</comment>
<reference evidence="9 10" key="1">
    <citation type="submission" date="2020-08" db="EMBL/GenBank/DDBJ databases">
        <title>Genomic Encyclopedia of Type Strains, Phase IV (KMG-IV): sequencing the most valuable type-strain genomes for metagenomic binning, comparative biology and taxonomic classification.</title>
        <authorList>
            <person name="Goeker M."/>
        </authorList>
    </citation>
    <scope>NUCLEOTIDE SEQUENCE [LARGE SCALE GENOMIC DNA]</scope>
    <source>
        <strain evidence="9 10">DSM 21458</strain>
    </source>
</reference>
<evidence type="ECO:0000313" key="10">
    <source>
        <dbReference type="Proteomes" id="UP000569951"/>
    </source>
</evidence>